<dbReference type="PROSITE" id="PS51257">
    <property type="entry name" value="PROKAR_LIPOPROTEIN"/>
    <property type="match status" value="1"/>
</dbReference>
<dbReference type="OrthoDB" id="2512325at2"/>
<dbReference type="AlphaFoldDB" id="A0A3D9Q9I8"/>
<dbReference type="RefSeq" id="WP_116192349.1">
    <property type="nucleotide sequence ID" value="NZ_QTTN01000053.1"/>
</dbReference>
<sequence>MKRRTVYISGLIIASACAVAYYRFPVHSPDHTPVTSVAKVAIAQETANSAQLSDTDIQQAIDQTAAKGGGDLSIPAGKYYLRKTIIVKPSVTLRLNSGTMLIPVKNVNVIELLRNSAVNGGIIYTYDFKGYSKSAIYLDGAEQFSGTLKTARISDMKIVGRPGYGNGIFFHAEKGSDHVSWVDANSLNITGFEKAIYFRTEPVQEPDKIWINGNNFSQIFIKDANYGIYLDGHQDLPYEISGNNFTGVQIQTSEITKQAVYVKGTKNYIQVMIWDYHLGAEAVHFDEDSLRNQIQSNVSVNDEAYIDKGKDNLSVSAEE</sequence>
<gene>
    <name evidence="2" type="ORF">A8990_15326</name>
</gene>
<feature type="chain" id="PRO_5038579702" description="Pectate lyase-like protein" evidence="1">
    <location>
        <begin position="21"/>
        <end position="319"/>
    </location>
</feature>
<comment type="caution">
    <text evidence="2">The sequence shown here is derived from an EMBL/GenBank/DDBJ whole genome shotgun (WGS) entry which is preliminary data.</text>
</comment>
<evidence type="ECO:0000256" key="1">
    <source>
        <dbReference type="SAM" id="SignalP"/>
    </source>
</evidence>
<reference evidence="2 3" key="1">
    <citation type="submission" date="2018-08" db="EMBL/GenBank/DDBJ databases">
        <title>Genomic Encyclopedia of Type Strains, Phase III (KMG-III): the genomes of soil and plant-associated and newly described type strains.</title>
        <authorList>
            <person name="Whitman W."/>
        </authorList>
    </citation>
    <scope>NUCLEOTIDE SEQUENCE [LARGE SCALE GENOMIC DNA]</scope>
    <source>
        <strain evidence="2 3">CGMCC 1.10966</strain>
    </source>
</reference>
<dbReference type="Proteomes" id="UP000256304">
    <property type="component" value="Unassembled WGS sequence"/>
</dbReference>
<protein>
    <recommendedName>
        <fullName evidence="4">Pectate lyase-like protein</fullName>
    </recommendedName>
</protein>
<accession>A0A3D9Q9I8</accession>
<feature type="signal peptide" evidence="1">
    <location>
        <begin position="1"/>
        <end position="20"/>
    </location>
</feature>
<evidence type="ECO:0008006" key="4">
    <source>
        <dbReference type="Google" id="ProtNLM"/>
    </source>
</evidence>
<organism evidence="2 3">
    <name type="scientific">Paenibacillus taihuensis</name>
    <dbReference type="NCBI Taxonomy" id="1156355"/>
    <lineage>
        <taxon>Bacteria</taxon>
        <taxon>Bacillati</taxon>
        <taxon>Bacillota</taxon>
        <taxon>Bacilli</taxon>
        <taxon>Bacillales</taxon>
        <taxon>Paenibacillaceae</taxon>
        <taxon>Paenibacillus</taxon>
    </lineage>
</organism>
<name>A0A3D9Q9I8_9BACL</name>
<dbReference type="InterPro" id="IPR012334">
    <property type="entry name" value="Pectin_lyas_fold"/>
</dbReference>
<proteinExistence type="predicted"/>
<dbReference type="Gene3D" id="2.160.20.10">
    <property type="entry name" value="Single-stranded right-handed beta-helix, Pectin lyase-like"/>
    <property type="match status" value="1"/>
</dbReference>
<dbReference type="EMBL" id="QTTN01000053">
    <property type="protein sequence ID" value="REE57516.1"/>
    <property type="molecule type" value="Genomic_DNA"/>
</dbReference>
<evidence type="ECO:0000313" key="3">
    <source>
        <dbReference type="Proteomes" id="UP000256304"/>
    </source>
</evidence>
<keyword evidence="3" id="KW-1185">Reference proteome</keyword>
<dbReference type="InterPro" id="IPR011050">
    <property type="entry name" value="Pectin_lyase_fold/virulence"/>
</dbReference>
<evidence type="ECO:0000313" key="2">
    <source>
        <dbReference type="EMBL" id="REE57516.1"/>
    </source>
</evidence>
<dbReference type="SUPFAM" id="SSF51126">
    <property type="entry name" value="Pectin lyase-like"/>
    <property type="match status" value="1"/>
</dbReference>
<keyword evidence="1" id="KW-0732">Signal</keyword>